<name>A0A562SQ31_9HYPH</name>
<accession>A0A562SQ31</accession>
<evidence type="ECO:0000313" key="2">
    <source>
        <dbReference type="EMBL" id="TWI82840.1"/>
    </source>
</evidence>
<gene>
    <name evidence="2" type="ORF">JM93_03355</name>
</gene>
<dbReference type="Proteomes" id="UP000320593">
    <property type="component" value="Unassembled WGS sequence"/>
</dbReference>
<feature type="region of interest" description="Disordered" evidence="1">
    <location>
        <begin position="1"/>
        <end position="36"/>
    </location>
</feature>
<evidence type="ECO:0000256" key="1">
    <source>
        <dbReference type="SAM" id="MobiDB-lite"/>
    </source>
</evidence>
<dbReference type="RefSeq" id="WP_145345586.1">
    <property type="nucleotide sequence ID" value="NZ_SMLY01000080.1"/>
</dbReference>
<dbReference type="EMBL" id="VLLF01000008">
    <property type="protein sequence ID" value="TWI82840.1"/>
    <property type="molecule type" value="Genomic_DNA"/>
</dbReference>
<feature type="compositionally biased region" description="Polar residues" evidence="1">
    <location>
        <begin position="27"/>
        <end position="36"/>
    </location>
</feature>
<keyword evidence="3" id="KW-1185">Reference proteome</keyword>
<organism evidence="2 3">
    <name type="scientific">Roseibium hamelinense</name>
    <dbReference type="NCBI Taxonomy" id="150831"/>
    <lineage>
        <taxon>Bacteria</taxon>
        <taxon>Pseudomonadati</taxon>
        <taxon>Pseudomonadota</taxon>
        <taxon>Alphaproteobacteria</taxon>
        <taxon>Hyphomicrobiales</taxon>
        <taxon>Stappiaceae</taxon>
        <taxon>Roseibium</taxon>
    </lineage>
</organism>
<protein>
    <submittedName>
        <fullName evidence="2">Uncharacterized protein</fullName>
    </submittedName>
</protein>
<proteinExistence type="predicted"/>
<reference evidence="2 3" key="1">
    <citation type="submission" date="2019-07" db="EMBL/GenBank/DDBJ databases">
        <title>Genomic Encyclopedia of Archaeal and Bacterial Type Strains, Phase II (KMG-II): from individual species to whole genera.</title>
        <authorList>
            <person name="Goeker M."/>
        </authorList>
    </citation>
    <scope>NUCLEOTIDE SEQUENCE [LARGE SCALE GENOMIC DNA]</scope>
    <source>
        <strain evidence="2 3">ATCC BAA-252</strain>
    </source>
</reference>
<comment type="caution">
    <text evidence="2">The sequence shown here is derived from an EMBL/GenBank/DDBJ whole genome shotgun (WGS) entry which is preliminary data.</text>
</comment>
<evidence type="ECO:0000313" key="3">
    <source>
        <dbReference type="Proteomes" id="UP000320593"/>
    </source>
</evidence>
<dbReference type="AlphaFoldDB" id="A0A562SQ31"/>
<sequence>MARSLFETRPAQPSHGFWKRLRRAGDKTQSASQTSDGLGAAYSEIALAAAGMNAKARQNLLKRIFEAPLAGHLPKD</sequence>